<protein>
    <submittedName>
        <fullName evidence="2">Uncharacterized protein</fullName>
    </submittedName>
</protein>
<feature type="transmembrane region" description="Helical" evidence="1">
    <location>
        <begin position="282"/>
        <end position="302"/>
    </location>
</feature>
<feature type="transmembrane region" description="Helical" evidence="1">
    <location>
        <begin position="122"/>
        <end position="141"/>
    </location>
</feature>
<evidence type="ECO:0000313" key="2">
    <source>
        <dbReference type="EMBL" id="CAB9507703.1"/>
    </source>
</evidence>
<keyword evidence="1" id="KW-0472">Membrane</keyword>
<evidence type="ECO:0000256" key="1">
    <source>
        <dbReference type="SAM" id="Phobius"/>
    </source>
</evidence>
<organism evidence="2 3">
    <name type="scientific">Seminavis robusta</name>
    <dbReference type="NCBI Taxonomy" id="568900"/>
    <lineage>
        <taxon>Eukaryota</taxon>
        <taxon>Sar</taxon>
        <taxon>Stramenopiles</taxon>
        <taxon>Ochrophyta</taxon>
        <taxon>Bacillariophyta</taxon>
        <taxon>Bacillariophyceae</taxon>
        <taxon>Bacillariophycidae</taxon>
        <taxon>Naviculales</taxon>
        <taxon>Naviculaceae</taxon>
        <taxon>Seminavis</taxon>
    </lineage>
</organism>
<dbReference type="OrthoDB" id="427333at2759"/>
<feature type="transmembrane region" description="Helical" evidence="1">
    <location>
        <begin position="16"/>
        <end position="38"/>
    </location>
</feature>
<keyword evidence="1" id="KW-0812">Transmembrane</keyword>
<dbReference type="AlphaFoldDB" id="A0A9N8HES4"/>
<feature type="transmembrane region" description="Helical" evidence="1">
    <location>
        <begin position="58"/>
        <end position="78"/>
    </location>
</feature>
<accession>A0A9N8HES4</accession>
<dbReference type="Proteomes" id="UP001153069">
    <property type="component" value="Unassembled WGS sequence"/>
</dbReference>
<name>A0A9N8HES4_9STRA</name>
<reference evidence="2" key="1">
    <citation type="submission" date="2020-06" db="EMBL/GenBank/DDBJ databases">
        <authorList>
            <consortium name="Plant Systems Biology data submission"/>
        </authorList>
    </citation>
    <scope>NUCLEOTIDE SEQUENCE</scope>
    <source>
        <strain evidence="2">D6</strain>
    </source>
</reference>
<keyword evidence="3" id="KW-1185">Reference proteome</keyword>
<proteinExistence type="predicted"/>
<comment type="caution">
    <text evidence="2">The sequence shown here is derived from an EMBL/GenBank/DDBJ whole genome shotgun (WGS) entry which is preliminary data.</text>
</comment>
<keyword evidence="1" id="KW-1133">Transmembrane helix</keyword>
<sequence length="378" mass="42947">MAKLFTHHDPFHIHKILGLFVLLHFLYRFLYGALIRGFVFCSVHHANDGLCSPDKVHWDAICVVLHAILSWSSLLLPLPKTRNYSSPMIWTEFRLHSITFATRGVVGSLISLYGLWPQQLLLNFFAKLALVLATCYAADWITQKHGCTEKRTTNAMPYPTCITPEMQQNVKYIYAMKQFAAALSCISEDPATPWATLLAIQGAPLLMTLVRKGKIQSLTYHRAYILQLATPMYIFLLGNLLHWNRYAGVSLAVHDNMKRVTVVAAVHLLTTYLRITLRYSKFLTWAISTAFIVVLTQIPILWNFVSWCHTNPYGLAFLVSRHVLLGQGILRHYVPVFTLAKKAPEKWEDVAMAWVNRMGSGIFVRVAVDTTSSKKLLD</sequence>
<evidence type="ECO:0000313" key="3">
    <source>
        <dbReference type="Proteomes" id="UP001153069"/>
    </source>
</evidence>
<feature type="transmembrane region" description="Helical" evidence="1">
    <location>
        <begin position="256"/>
        <end position="275"/>
    </location>
</feature>
<feature type="transmembrane region" description="Helical" evidence="1">
    <location>
        <begin position="224"/>
        <end position="244"/>
    </location>
</feature>
<feature type="transmembrane region" description="Helical" evidence="1">
    <location>
        <begin position="98"/>
        <end position="116"/>
    </location>
</feature>
<dbReference type="EMBL" id="CAICTM010000316">
    <property type="protein sequence ID" value="CAB9507703.1"/>
    <property type="molecule type" value="Genomic_DNA"/>
</dbReference>
<gene>
    <name evidence="2" type="ORF">SEMRO_317_G115740.1</name>
</gene>